<dbReference type="EMBL" id="CP090893">
    <property type="protein sequence ID" value="ULU00901.1"/>
    <property type="molecule type" value="Genomic_DNA"/>
</dbReference>
<evidence type="ECO:0000313" key="2">
    <source>
        <dbReference type="EMBL" id="UMM23566.1"/>
    </source>
</evidence>
<sequence>MPASAIVTVFGQSTCPNFRKVCQLLSTYRMDSTKFQVFEFDKQADWPVEMVLELMKIRHGANESPIVFVSGQFVGGLEEARRYDRTHGFEKI</sequence>
<dbReference type="PROSITE" id="PS51354">
    <property type="entry name" value="GLUTAREDOXIN_2"/>
    <property type="match status" value="1"/>
</dbReference>
<gene>
    <name evidence="1" type="ORF">L3Y34_001369</name>
    <name evidence="2" type="ORF">L5515_004226</name>
</gene>
<keyword evidence="4" id="KW-1185">Reference proteome</keyword>
<dbReference type="Gene3D" id="3.40.30.10">
    <property type="entry name" value="Glutaredoxin"/>
    <property type="match status" value="1"/>
</dbReference>
<dbReference type="Proteomes" id="UP000827892">
    <property type="component" value="Chromosome III"/>
</dbReference>
<dbReference type="EMBL" id="CP092622">
    <property type="protein sequence ID" value="UMM23566.1"/>
    <property type="molecule type" value="Genomic_DNA"/>
</dbReference>
<accession>A0AAE9JAS6</accession>
<name>A0AAE9JAS6_CAEBR</name>
<evidence type="ECO:0000313" key="3">
    <source>
        <dbReference type="Proteomes" id="UP000827892"/>
    </source>
</evidence>
<evidence type="ECO:0000313" key="4">
    <source>
        <dbReference type="Proteomes" id="UP000829354"/>
    </source>
</evidence>
<protein>
    <recommendedName>
        <fullName evidence="5">Glutaredoxin domain-containing protein</fullName>
    </recommendedName>
</protein>
<reference evidence="1 3" key="2">
    <citation type="submission" date="2022-05" db="EMBL/GenBank/DDBJ databases">
        <title>Chromosome-level reference genomes for two strains of Caenorhabditis briggsae: an improved platform for comparative genomics.</title>
        <authorList>
            <person name="Stevens L."/>
            <person name="Andersen E.C."/>
        </authorList>
    </citation>
    <scope>NUCLEOTIDE SEQUENCE [LARGE SCALE GENOMIC DNA]</scope>
    <source>
        <strain evidence="1">QX1410_ONT</strain>
        <tissue evidence="1">Whole-organism</tissue>
    </source>
</reference>
<dbReference type="SUPFAM" id="SSF52833">
    <property type="entry name" value="Thioredoxin-like"/>
    <property type="match status" value="1"/>
</dbReference>
<reference evidence="2 4" key="1">
    <citation type="submission" date="2022-04" db="EMBL/GenBank/DDBJ databases">
        <title>Chromosome-level reference genomes for two strains of Caenorhabditis briggsae: an improved platform for comparative genomics.</title>
        <authorList>
            <person name="Stevens L."/>
            <person name="Andersen E."/>
        </authorList>
    </citation>
    <scope>NUCLEOTIDE SEQUENCE [LARGE SCALE GENOMIC DNA]</scope>
    <source>
        <strain evidence="2">VX34</strain>
        <tissue evidence="2">Whole-organism</tissue>
    </source>
</reference>
<dbReference type="InterPro" id="IPR036249">
    <property type="entry name" value="Thioredoxin-like_sf"/>
</dbReference>
<evidence type="ECO:0000313" key="1">
    <source>
        <dbReference type="EMBL" id="ULU00901.1"/>
    </source>
</evidence>
<dbReference type="RefSeq" id="XP_002642211.2">
    <property type="nucleotide sequence ID" value="XM_002642165.2"/>
</dbReference>
<organism evidence="2 4">
    <name type="scientific">Caenorhabditis briggsae</name>
    <dbReference type="NCBI Taxonomy" id="6238"/>
    <lineage>
        <taxon>Eukaryota</taxon>
        <taxon>Metazoa</taxon>
        <taxon>Ecdysozoa</taxon>
        <taxon>Nematoda</taxon>
        <taxon>Chromadorea</taxon>
        <taxon>Rhabditida</taxon>
        <taxon>Rhabditina</taxon>
        <taxon>Rhabditomorpha</taxon>
        <taxon>Rhabditoidea</taxon>
        <taxon>Rhabditidae</taxon>
        <taxon>Peloderinae</taxon>
        <taxon>Caenorhabditis</taxon>
    </lineage>
</organism>
<dbReference type="Proteomes" id="UP000829354">
    <property type="component" value="Chromosome III"/>
</dbReference>
<evidence type="ECO:0008006" key="5">
    <source>
        <dbReference type="Google" id="ProtNLM"/>
    </source>
</evidence>
<dbReference type="AlphaFoldDB" id="A0AAE9JAS6"/>
<dbReference type="KEGG" id="cbr:CBG_18185"/>
<proteinExistence type="predicted"/>